<dbReference type="RefSeq" id="WP_244895109.1">
    <property type="nucleotide sequence ID" value="NZ_MTAB01000010.1"/>
</dbReference>
<evidence type="ECO:0000313" key="1">
    <source>
        <dbReference type="EMBL" id="OSI22013.1"/>
    </source>
</evidence>
<sequence>MDNNRKRPLTHGEIETARLVFSDGIDYSRVHISRGIPLMPALKVAMVPNGNIYFPPDDCPCDFTESPEHYRVWLIHELTHVWQYQLGYRTWLGGMLLSAKGGYINRSAYAYPPPAEVKAFSELNMEQQADFVAHYYAARHLKWAAYLPDLPHYERVLKPLLENPHRRSLLPAYANKLPWFGLAKELSASIETKFSKPK</sequence>
<evidence type="ECO:0008006" key="3">
    <source>
        <dbReference type="Google" id="ProtNLM"/>
    </source>
</evidence>
<protein>
    <recommendedName>
        <fullName evidence="3">Type IV secretion protein Rhs</fullName>
    </recommendedName>
</protein>
<organism evidence="1 2">
    <name type="scientific">Neisseria dumasiana</name>
    <dbReference type="NCBI Taxonomy" id="1931275"/>
    <lineage>
        <taxon>Bacteria</taxon>
        <taxon>Pseudomonadati</taxon>
        <taxon>Pseudomonadota</taxon>
        <taxon>Betaproteobacteria</taxon>
        <taxon>Neisseriales</taxon>
        <taxon>Neisseriaceae</taxon>
        <taxon>Neisseria</taxon>
    </lineage>
</organism>
<evidence type="ECO:0000313" key="2">
    <source>
        <dbReference type="Proteomes" id="UP000193303"/>
    </source>
</evidence>
<name>A0A1X3DIF2_9NEIS</name>
<accession>A0A1X3DIF2</accession>
<proteinExistence type="predicted"/>
<reference evidence="2" key="1">
    <citation type="submission" date="2017-01" db="EMBL/GenBank/DDBJ databases">
        <authorList>
            <person name="Mah S.A."/>
            <person name="Swanson W.J."/>
            <person name="Moy G.W."/>
            <person name="Vacquier V.D."/>
        </authorList>
    </citation>
    <scope>NUCLEOTIDE SEQUENCE [LARGE SCALE GENOMIC DNA]</scope>
    <source>
        <strain evidence="2">124861</strain>
    </source>
</reference>
<gene>
    <name evidence="1" type="ORF">BV912_05650</name>
</gene>
<dbReference type="Proteomes" id="UP000193303">
    <property type="component" value="Unassembled WGS sequence"/>
</dbReference>
<dbReference type="STRING" id="1931275.BV914_04950"/>
<dbReference type="AlphaFoldDB" id="A0A1X3DIF2"/>
<dbReference type="EMBL" id="MTAB01000010">
    <property type="protein sequence ID" value="OSI22013.1"/>
    <property type="molecule type" value="Genomic_DNA"/>
</dbReference>
<comment type="caution">
    <text evidence="1">The sequence shown here is derived from an EMBL/GenBank/DDBJ whole genome shotgun (WGS) entry which is preliminary data.</text>
</comment>